<gene>
    <name evidence="12" type="ORF">GOP47_0006513</name>
</gene>
<evidence type="ECO:0000256" key="10">
    <source>
        <dbReference type="SAM" id="MobiDB-lite"/>
    </source>
</evidence>
<protein>
    <recommendedName>
        <fullName evidence="3">protein-serine/threonine phosphatase</fullName>
        <ecNumber evidence="3">3.1.3.16</ecNumber>
    </recommendedName>
</protein>
<dbReference type="PROSITE" id="PS51746">
    <property type="entry name" value="PPM_2"/>
    <property type="match status" value="1"/>
</dbReference>
<feature type="domain" description="PPM-type phosphatase" evidence="11">
    <location>
        <begin position="1"/>
        <end position="219"/>
    </location>
</feature>
<dbReference type="OrthoDB" id="10264738at2759"/>
<dbReference type="Proteomes" id="UP000886520">
    <property type="component" value="Chromosome 6"/>
</dbReference>
<dbReference type="CDD" id="cd00143">
    <property type="entry name" value="PP2Cc"/>
    <property type="match status" value="1"/>
</dbReference>
<sequence>MEDFYTAGMILNKMALFGVFDGHGGTGVAEFCARNFLSDTQARVLESEEGLHKGLHTSFLKMDECLRPLYEQHQSTAAALAGGREDEDEDEESPPCPGSTIVVAVVDYENQRVVVTNVDDSRAILSRNGRAVDLARPQEPEDAVERARIEAAGVETLPTRYISTLDKASTLGMWRSIGDFEFKMDAARSLQPEATGSHCSPRDHGGEAGRVRGVFAAHV</sequence>
<evidence type="ECO:0000256" key="2">
    <source>
        <dbReference type="ARBA" id="ARBA00001946"/>
    </source>
</evidence>
<dbReference type="InterPro" id="IPR000222">
    <property type="entry name" value="PP2C_BS"/>
</dbReference>
<comment type="caution">
    <text evidence="12">The sequence shown here is derived from an EMBL/GenBank/DDBJ whole genome shotgun (WGS) entry which is preliminary data.</text>
</comment>
<proteinExistence type="inferred from homology"/>
<keyword evidence="4" id="KW-0479">Metal-binding</keyword>
<dbReference type="EC" id="3.1.3.16" evidence="3"/>
<accession>A0A9D4V3T8</accession>
<evidence type="ECO:0000313" key="12">
    <source>
        <dbReference type="EMBL" id="KAI5078842.1"/>
    </source>
</evidence>
<dbReference type="Gene3D" id="3.60.40.10">
    <property type="entry name" value="PPM-type phosphatase domain"/>
    <property type="match status" value="1"/>
</dbReference>
<evidence type="ECO:0000256" key="5">
    <source>
        <dbReference type="ARBA" id="ARBA00022801"/>
    </source>
</evidence>
<feature type="region of interest" description="Disordered" evidence="10">
    <location>
        <begin position="76"/>
        <end position="97"/>
    </location>
</feature>
<evidence type="ECO:0000256" key="8">
    <source>
        <dbReference type="ARBA" id="ARBA00023211"/>
    </source>
</evidence>
<keyword evidence="7 9" id="KW-0904">Protein phosphatase</keyword>
<dbReference type="InterPro" id="IPR001932">
    <property type="entry name" value="PPM-type_phosphatase-like_dom"/>
</dbReference>
<dbReference type="GO" id="GO:0046872">
    <property type="term" value="F:metal ion binding"/>
    <property type="evidence" value="ECO:0007669"/>
    <property type="project" value="UniProtKB-KW"/>
</dbReference>
<dbReference type="PANTHER" id="PTHR47992">
    <property type="entry name" value="PROTEIN PHOSPHATASE"/>
    <property type="match status" value="1"/>
</dbReference>
<reference evidence="12" key="1">
    <citation type="submission" date="2021-01" db="EMBL/GenBank/DDBJ databases">
        <title>Adiantum capillus-veneris genome.</title>
        <authorList>
            <person name="Fang Y."/>
            <person name="Liao Q."/>
        </authorList>
    </citation>
    <scope>NUCLEOTIDE SEQUENCE</scope>
    <source>
        <strain evidence="12">H3</strain>
        <tissue evidence="12">Leaf</tissue>
    </source>
</reference>
<dbReference type="GO" id="GO:0004722">
    <property type="term" value="F:protein serine/threonine phosphatase activity"/>
    <property type="evidence" value="ECO:0007669"/>
    <property type="project" value="UniProtKB-EC"/>
</dbReference>
<evidence type="ECO:0000256" key="4">
    <source>
        <dbReference type="ARBA" id="ARBA00022723"/>
    </source>
</evidence>
<keyword evidence="5 9" id="KW-0378">Hydrolase</keyword>
<comment type="cofactor">
    <cofactor evidence="2">
        <name>Mg(2+)</name>
        <dbReference type="ChEBI" id="CHEBI:18420"/>
    </cofactor>
</comment>
<evidence type="ECO:0000259" key="11">
    <source>
        <dbReference type="PROSITE" id="PS51746"/>
    </source>
</evidence>
<comment type="similarity">
    <text evidence="9">Belongs to the PP2C family.</text>
</comment>
<evidence type="ECO:0000256" key="1">
    <source>
        <dbReference type="ARBA" id="ARBA00001936"/>
    </source>
</evidence>
<keyword evidence="6" id="KW-0460">Magnesium</keyword>
<dbReference type="InterPro" id="IPR036457">
    <property type="entry name" value="PPM-type-like_dom_sf"/>
</dbReference>
<evidence type="ECO:0000256" key="7">
    <source>
        <dbReference type="ARBA" id="ARBA00022912"/>
    </source>
</evidence>
<keyword evidence="8" id="KW-0464">Manganese</keyword>
<dbReference type="InterPro" id="IPR015655">
    <property type="entry name" value="PP2C"/>
</dbReference>
<keyword evidence="13" id="KW-1185">Reference proteome</keyword>
<dbReference type="EMBL" id="JABFUD020000006">
    <property type="protein sequence ID" value="KAI5078842.1"/>
    <property type="molecule type" value="Genomic_DNA"/>
</dbReference>
<dbReference type="PROSITE" id="PS01032">
    <property type="entry name" value="PPM_1"/>
    <property type="match status" value="1"/>
</dbReference>
<evidence type="ECO:0000256" key="6">
    <source>
        <dbReference type="ARBA" id="ARBA00022842"/>
    </source>
</evidence>
<dbReference type="SUPFAM" id="SSF81606">
    <property type="entry name" value="PP2C-like"/>
    <property type="match status" value="1"/>
</dbReference>
<evidence type="ECO:0000256" key="9">
    <source>
        <dbReference type="RuleBase" id="RU003465"/>
    </source>
</evidence>
<organism evidence="12 13">
    <name type="scientific">Adiantum capillus-veneris</name>
    <name type="common">Maidenhair fern</name>
    <dbReference type="NCBI Taxonomy" id="13818"/>
    <lineage>
        <taxon>Eukaryota</taxon>
        <taxon>Viridiplantae</taxon>
        <taxon>Streptophyta</taxon>
        <taxon>Embryophyta</taxon>
        <taxon>Tracheophyta</taxon>
        <taxon>Polypodiopsida</taxon>
        <taxon>Polypodiidae</taxon>
        <taxon>Polypodiales</taxon>
        <taxon>Pteridineae</taxon>
        <taxon>Pteridaceae</taxon>
        <taxon>Vittarioideae</taxon>
        <taxon>Adiantum</taxon>
    </lineage>
</organism>
<dbReference type="AlphaFoldDB" id="A0A9D4V3T8"/>
<dbReference type="Pfam" id="PF00481">
    <property type="entry name" value="PP2C"/>
    <property type="match status" value="1"/>
</dbReference>
<evidence type="ECO:0000313" key="13">
    <source>
        <dbReference type="Proteomes" id="UP000886520"/>
    </source>
</evidence>
<name>A0A9D4V3T8_ADICA</name>
<comment type="cofactor">
    <cofactor evidence="1">
        <name>Mn(2+)</name>
        <dbReference type="ChEBI" id="CHEBI:29035"/>
    </cofactor>
</comment>
<dbReference type="SMART" id="SM00332">
    <property type="entry name" value="PP2Cc"/>
    <property type="match status" value="1"/>
</dbReference>
<evidence type="ECO:0000256" key="3">
    <source>
        <dbReference type="ARBA" id="ARBA00013081"/>
    </source>
</evidence>